<feature type="compositionally biased region" description="Basic residues" evidence="1">
    <location>
        <begin position="44"/>
        <end position="58"/>
    </location>
</feature>
<dbReference type="STRING" id="1314773.A0A3N2PVY3"/>
<dbReference type="RefSeq" id="XP_028466463.1">
    <property type="nucleotide sequence ID" value="XM_028609854.1"/>
</dbReference>
<dbReference type="AlphaFoldDB" id="A0A3N2PVY3"/>
<dbReference type="PANTHER" id="PTHR41805:SF1">
    <property type="entry name" value="RRNA-PROCESSING PROTEIN FYV7"/>
    <property type="match status" value="1"/>
</dbReference>
<feature type="region of interest" description="Disordered" evidence="1">
    <location>
        <begin position="279"/>
        <end position="306"/>
    </location>
</feature>
<feature type="compositionally biased region" description="Polar residues" evidence="1">
    <location>
        <begin position="83"/>
        <end position="96"/>
    </location>
</feature>
<dbReference type="PANTHER" id="PTHR41805">
    <property type="entry name" value="EXPRESSED PROTEIN"/>
    <property type="match status" value="1"/>
</dbReference>
<organism evidence="2 3">
    <name type="scientific">Sodiomyces alkalinus (strain CBS 110278 / VKM F-3762 / F11)</name>
    <name type="common">Alkaliphilic filamentous fungus</name>
    <dbReference type="NCBI Taxonomy" id="1314773"/>
    <lineage>
        <taxon>Eukaryota</taxon>
        <taxon>Fungi</taxon>
        <taxon>Dikarya</taxon>
        <taxon>Ascomycota</taxon>
        <taxon>Pezizomycotina</taxon>
        <taxon>Sordariomycetes</taxon>
        <taxon>Hypocreomycetidae</taxon>
        <taxon>Glomerellales</taxon>
        <taxon>Plectosphaerellaceae</taxon>
        <taxon>Sodiomyces</taxon>
    </lineage>
</organism>
<evidence type="ECO:0000313" key="2">
    <source>
        <dbReference type="EMBL" id="ROT38657.1"/>
    </source>
</evidence>
<gene>
    <name evidence="2" type="ORF">SODALDRAFT_324094</name>
</gene>
<dbReference type="Proteomes" id="UP000272025">
    <property type="component" value="Unassembled WGS sequence"/>
</dbReference>
<dbReference type="EMBL" id="ML119055">
    <property type="protein sequence ID" value="ROT38657.1"/>
    <property type="molecule type" value="Genomic_DNA"/>
</dbReference>
<reference evidence="2 3" key="1">
    <citation type="journal article" date="2018" name="Mol. Ecol.">
        <title>The obligate alkalophilic soda-lake fungus Sodiomyces alkalinus has shifted to a protein diet.</title>
        <authorList>
            <person name="Grum-Grzhimaylo A.A."/>
            <person name="Falkoski D.L."/>
            <person name="van den Heuvel J."/>
            <person name="Valero-Jimenez C.A."/>
            <person name="Min B."/>
            <person name="Choi I.G."/>
            <person name="Lipzen A."/>
            <person name="Daum C.G."/>
            <person name="Aanen D.K."/>
            <person name="Tsang A."/>
            <person name="Henrissat B."/>
            <person name="Bilanenko E.N."/>
            <person name="de Vries R.P."/>
            <person name="van Kan J.A.L."/>
            <person name="Grigoriev I.V."/>
            <person name="Debets A.J.M."/>
        </authorList>
    </citation>
    <scope>NUCLEOTIDE SEQUENCE [LARGE SCALE GENOMIC DNA]</scope>
    <source>
        <strain evidence="2 3">F11</strain>
    </source>
</reference>
<protein>
    <recommendedName>
        <fullName evidence="4">rRNA-processing protein FYV7</fullName>
    </recommendedName>
</protein>
<evidence type="ECO:0000313" key="3">
    <source>
        <dbReference type="Proteomes" id="UP000272025"/>
    </source>
</evidence>
<feature type="region of interest" description="Disordered" evidence="1">
    <location>
        <begin position="1"/>
        <end position="260"/>
    </location>
</feature>
<feature type="compositionally biased region" description="Basic and acidic residues" evidence="1">
    <location>
        <begin position="210"/>
        <end position="225"/>
    </location>
</feature>
<dbReference type="GeneID" id="39578332"/>
<dbReference type="OrthoDB" id="2135053at2759"/>
<name>A0A3N2PVY3_SODAK</name>
<feature type="compositionally biased region" description="Low complexity" evidence="1">
    <location>
        <begin position="140"/>
        <end position="149"/>
    </location>
</feature>
<evidence type="ECO:0008006" key="4">
    <source>
        <dbReference type="Google" id="ProtNLM"/>
    </source>
</evidence>
<keyword evidence="3" id="KW-1185">Reference proteome</keyword>
<feature type="compositionally biased region" description="Basic and acidic residues" evidence="1">
    <location>
        <begin position="166"/>
        <end position="175"/>
    </location>
</feature>
<accession>A0A3N2PVY3</accession>
<feature type="compositionally biased region" description="Basic and acidic residues" evidence="1">
    <location>
        <begin position="237"/>
        <end position="260"/>
    </location>
</feature>
<sequence>MAPRKRTRDEAEGTSSAAPSQASKKRRGFRVGPNNLPDGPWKRQLAKKKQTLIHKAKVKKEYAKVKQRQLAASGTPPNVPGPTASSRPGNPATNQAGKEPEQEEKQLGTNEEDDNEAHSSDPDVASGSDAGSEDDEDDASNPASEPASPSEHHPRPTADDEEDDQKTDLHPDRQALLDTEPGDVPNPNQIQVSAAKNRGYDDQTAQADVFDPHTARRDRNRDRARQRAANKPGYFDKQLRQAEERKAQAAARAEEAQRRQEEWERKVAERARLRRAMVKARPGAGGGGKNAQQAKGPQKRKLGRESAIILEKVQRMVQQS</sequence>
<evidence type="ECO:0000256" key="1">
    <source>
        <dbReference type="SAM" id="MobiDB-lite"/>
    </source>
</evidence>
<proteinExistence type="predicted"/>
<feature type="compositionally biased region" description="Polar residues" evidence="1">
    <location>
        <begin position="13"/>
        <end position="22"/>
    </location>
</feature>